<dbReference type="CDD" id="cd00257">
    <property type="entry name" value="beta-trefoil_FSCN-like"/>
    <property type="match status" value="3"/>
</dbReference>
<reference evidence="1 2" key="1">
    <citation type="submission" date="2012-04" db="EMBL/GenBank/DDBJ databases">
        <title>The Genome Sequence of Saprolegnia declina VS20.</title>
        <authorList>
            <consortium name="The Broad Institute Genome Sequencing Platform"/>
            <person name="Russ C."/>
            <person name="Nusbaum C."/>
            <person name="Tyler B."/>
            <person name="van West P."/>
            <person name="Dieguez-Uribeondo J."/>
            <person name="de Bruijn I."/>
            <person name="Tripathy S."/>
            <person name="Jiang R."/>
            <person name="Young S.K."/>
            <person name="Zeng Q."/>
            <person name="Gargeya S."/>
            <person name="Fitzgerald M."/>
            <person name="Haas B."/>
            <person name="Abouelleil A."/>
            <person name="Alvarado L."/>
            <person name="Arachchi H.M."/>
            <person name="Berlin A."/>
            <person name="Chapman S.B."/>
            <person name="Goldberg J."/>
            <person name="Griggs A."/>
            <person name="Gujja S."/>
            <person name="Hansen M."/>
            <person name="Howarth C."/>
            <person name="Imamovic A."/>
            <person name="Larimer J."/>
            <person name="McCowen C."/>
            <person name="Montmayeur A."/>
            <person name="Murphy C."/>
            <person name="Neiman D."/>
            <person name="Pearson M."/>
            <person name="Priest M."/>
            <person name="Roberts A."/>
            <person name="Saif S."/>
            <person name="Shea T."/>
            <person name="Sisk P."/>
            <person name="Sykes S."/>
            <person name="Wortman J."/>
            <person name="Nusbaum C."/>
            <person name="Birren B."/>
        </authorList>
    </citation>
    <scope>NUCLEOTIDE SEQUENCE [LARGE SCALE GENOMIC DNA]</scope>
    <source>
        <strain evidence="1 2">VS20</strain>
    </source>
</reference>
<dbReference type="InterPro" id="IPR008999">
    <property type="entry name" value="Actin-crosslinking"/>
</dbReference>
<sequence>MLPTVTTRLVPRSAPPAAAHRRPLLGAMAAAALFAGSYVTTEAIFPAWLHGDTGPIPYVVPAACAFANGDLIALQADSGQYVALDNTTDVAVVAPAVAPSATWKVYNTGRLGTLALQADSGKFLARCRDTPAAIVDANHWSDGAYAQWTCVVADDGRIALQADTGKFLIRDRSATLVHAESWEDAKAQWAVDRLPVSPACTFTNGDVIGLKSDLGTFMGRCDDCLSIPRAIFANAPTMTPDATWTVFNTANGKLVFRGNDGNYLNREYKLVPGATVVDQAFSRVTQAKPWAEFTCVDLGNGAIGLEADNGKYLGRCSDCFPGAKHSESVAMDTIDASSASAAHWTVVRPA</sequence>
<dbReference type="InParanoid" id="T0QN71"/>
<dbReference type="SUPFAM" id="SSF50405">
    <property type="entry name" value="Actin-crosslinking proteins"/>
    <property type="match status" value="2"/>
</dbReference>
<evidence type="ECO:0000313" key="1">
    <source>
        <dbReference type="EMBL" id="EQC35280.1"/>
    </source>
</evidence>
<gene>
    <name evidence="1" type="ORF">SDRG_07505</name>
</gene>
<dbReference type="OMA" id="IVDANHW"/>
<keyword evidence="2" id="KW-1185">Reference proteome</keyword>
<dbReference type="Proteomes" id="UP000030762">
    <property type="component" value="Unassembled WGS sequence"/>
</dbReference>
<evidence type="ECO:0000313" key="2">
    <source>
        <dbReference type="Proteomes" id="UP000030762"/>
    </source>
</evidence>
<protein>
    <recommendedName>
        <fullName evidence="3">Fascin domain-containing protein</fullName>
    </recommendedName>
</protein>
<dbReference type="RefSeq" id="XP_008611564.1">
    <property type="nucleotide sequence ID" value="XM_008613342.1"/>
</dbReference>
<evidence type="ECO:0008006" key="3">
    <source>
        <dbReference type="Google" id="ProtNLM"/>
    </source>
</evidence>
<dbReference type="OrthoDB" id="57822at2759"/>
<accession>T0QN71</accession>
<dbReference type="VEuPathDB" id="FungiDB:SDRG_07505"/>
<organism evidence="1 2">
    <name type="scientific">Saprolegnia diclina (strain VS20)</name>
    <dbReference type="NCBI Taxonomy" id="1156394"/>
    <lineage>
        <taxon>Eukaryota</taxon>
        <taxon>Sar</taxon>
        <taxon>Stramenopiles</taxon>
        <taxon>Oomycota</taxon>
        <taxon>Saprolegniomycetes</taxon>
        <taxon>Saprolegniales</taxon>
        <taxon>Saprolegniaceae</taxon>
        <taxon>Saprolegnia</taxon>
    </lineage>
</organism>
<dbReference type="AlphaFoldDB" id="T0QN71"/>
<dbReference type="EMBL" id="JH767152">
    <property type="protein sequence ID" value="EQC35280.1"/>
    <property type="molecule type" value="Genomic_DNA"/>
</dbReference>
<proteinExistence type="predicted"/>
<dbReference type="GeneID" id="19948232"/>
<dbReference type="Gene3D" id="2.80.10.50">
    <property type="match status" value="2"/>
</dbReference>
<name>T0QN71_SAPDV</name>